<dbReference type="InterPro" id="IPR040980">
    <property type="entry name" value="SWI2_SNF2"/>
</dbReference>
<keyword evidence="3" id="KW-0547">Nucleotide-binding</keyword>
<dbReference type="Pfam" id="PF04313">
    <property type="entry name" value="HSDR_N"/>
    <property type="match status" value="1"/>
</dbReference>
<dbReference type="PROSITE" id="PS51192">
    <property type="entry name" value="HELICASE_ATP_BIND_1"/>
    <property type="match status" value="1"/>
</dbReference>
<dbReference type="Gene3D" id="3.40.50.300">
    <property type="entry name" value="P-loop containing nucleotide triphosphate hydrolases"/>
    <property type="match status" value="2"/>
</dbReference>
<evidence type="ECO:0000313" key="3">
    <source>
        <dbReference type="EMBL" id="AVR47041.1"/>
    </source>
</evidence>
<dbReference type="AlphaFoldDB" id="A0A2R3Z9V2"/>
<accession>A0A2R3Z9V2</accession>
<keyword evidence="3" id="KW-0378">Hydrolase</keyword>
<dbReference type="GO" id="GO:0003677">
    <property type="term" value="F:DNA binding"/>
    <property type="evidence" value="ECO:0007669"/>
    <property type="project" value="UniProtKB-KW"/>
</dbReference>
<dbReference type="Proteomes" id="UP000241507">
    <property type="component" value="Chromosome"/>
</dbReference>
<dbReference type="InterPro" id="IPR007409">
    <property type="entry name" value="Restrct_endonuc_type1_HsdR_N"/>
</dbReference>
<feature type="region of interest" description="Disordered" evidence="1">
    <location>
        <begin position="444"/>
        <end position="468"/>
    </location>
</feature>
<dbReference type="RefSeq" id="WP_107013812.1">
    <property type="nucleotide sequence ID" value="NZ_CP028136.1"/>
</dbReference>
<dbReference type="REBASE" id="248138">
    <property type="entry name" value="GspSH35ORF18345P"/>
</dbReference>
<dbReference type="SMART" id="SM00487">
    <property type="entry name" value="DEXDc"/>
    <property type="match status" value="1"/>
</dbReference>
<dbReference type="Pfam" id="PF22679">
    <property type="entry name" value="T1R_D3-like"/>
    <property type="match status" value="1"/>
</dbReference>
<name>A0A2R3Z9V2_9FLAO</name>
<keyword evidence="3" id="KW-0347">Helicase</keyword>
<dbReference type="Gene3D" id="3.90.1570.50">
    <property type="match status" value="1"/>
</dbReference>
<dbReference type="Pfam" id="PF18766">
    <property type="entry name" value="SWI2_SNF2"/>
    <property type="match status" value="1"/>
</dbReference>
<dbReference type="SUPFAM" id="SSF52540">
    <property type="entry name" value="P-loop containing nucleoside triphosphate hydrolases"/>
    <property type="match status" value="1"/>
</dbReference>
<dbReference type="GO" id="GO:0009035">
    <property type="term" value="F:type I site-specific deoxyribonuclease activity"/>
    <property type="evidence" value="ECO:0007669"/>
    <property type="project" value="UniProtKB-EC"/>
</dbReference>
<dbReference type="InterPro" id="IPR055180">
    <property type="entry name" value="HsdR_RecA-like_helicase_dom_2"/>
</dbReference>
<dbReference type="EMBL" id="CP028136">
    <property type="protein sequence ID" value="AVR47041.1"/>
    <property type="molecule type" value="Genomic_DNA"/>
</dbReference>
<evidence type="ECO:0000259" key="2">
    <source>
        <dbReference type="PROSITE" id="PS51192"/>
    </source>
</evidence>
<dbReference type="GO" id="GO:0005524">
    <property type="term" value="F:ATP binding"/>
    <property type="evidence" value="ECO:0007669"/>
    <property type="project" value="UniProtKB-KW"/>
</dbReference>
<dbReference type="GO" id="GO:0009307">
    <property type="term" value="P:DNA restriction-modification system"/>
    <property type="evidence" value="ECO:0007669"/>
    <property type="project" value="UniProtKB-KW"/>
</dbReference>
<reference evidence="4" key="1">
    <citation type="submission" date="2018-03" db="EMBL/GenBank/DDBJ databases">
        <title>Gramella fulva sp. nov., isolated from a dry surface of tidal flat.</title>
        <authorList>
            <person name="Hwang S.H."/>
            <person name="Hwang W.M."/>
            <person name="Kang K."/>
            <person name="Ahn T.-Y."/>
        </authorList>
    </citation>
    <scope>NUCLEOTIDE SEQUENCE [LARGE SCALE GENOMIC DNA]</scope>
    <source>
        <strain evidence="4">SH35</strain>
    </source>
</reference>
<sequence length="1032" mass="118416">MPTQTNEQALEAAIQEKLSGFTLEEIKEKDPAANVAEESEQYRSGNGYYIGDPSDFNARYAVDTRRFWTFLQETQNEELEKLQRHGDWKLKILERLDRLIKKYGVLRLLKKGLDVDDAHFTLFYQPPLASSSPRVKKLFESNEFSATRQLRYSLENPREEIDMVLFINGLPIATLELKNHWTGQNAKVHGQNQYKFKRDPKQPLLNFGRCLVHFTADTDEVYMTTKLSGGSTYFLPFNKGNNHGKGNPPNPFGHKTAYLWEEVLTRHSLANIIQHFVRLDGKAKDPLNKRTLFFPRYHQMDVVRKIVSHASQNGVGHKYLIQHSAGSGKSNSITWAAFQLIETYPEKEGLPGSKSVEQPLFDSVIVVTDRRLLDKQIRENIKEFSEVKNIVAPAYSSKELRDSLESGKKVIITTIQKFPFIVDGIADLADKRFAVIIDEAHSSQSGSAHDNMNRAMGQQQEEEEEDAQDKILKAMQSRKMRGNASYMAFTATPKNTTLEKFGVKQEDGSFKPFHLYSMKQAIEEGFILDVLANYTTYKSYYELEKSIEENPLFDTAKAQKKLKAYVEKDQRTINTKAEIMIDHFIPNIYNTKKLKGKAKGMVVTQSIESAIRYYKAIKRILKDKGDPFGVLVSFSGKKTVDGIEYTEETINDLPAHLDTAKSSDPGYISDKLARYFDMPEYKLLVVANKYLTGFDQPKLTAMYVDKKLQGVLAVQALSRLNRSTNSLGKKTEDLFILDFFNSTDDIKNSFDPFYTATSLSQATDINVLHELKDSLGDTGVYEWSEALDFTTKYLNKVDAQELSYIIDVPAERFNEGLGLEDEDKADFKIKAKQFVKIYGQVASIMPYEVMDWEILFWFLKFLIPKLVVKDPEADKLDELLESVDLSTYGLERVKLNERIGLDDSETEVDPQNPNPRGAHGPEKEEDPLELIIKSFNERWFQGWEATPDEQRVKFVQLSKHIQQHPDFQTKVADNQDQQNSDLALRKILEEVMRKQRKNELDLYRLFAKDEAFNQAFFDTMKRMVSGNQQQNL</sequence>
<dbReference type="PANTHER" id="PTHR42927:SF1">
    <property type="entry name" value="HELICASE SUPERFAMILY 1 AND 2 DOMAIN-CONTAINING PROTEIN"/>
    <property type="match status" value="1"/>
</dbReference>
<dbReference type="InterPro" id="IPR027417">
    <property type="entry name" value="P-loop_NTPase"/>
</dbReference>
<evidence type="ECO:0000313" key="4">
    <source>
        <dbReference type="Proteomes" id="UP000241507"/>
    </source>
</evidence>
<dbReference type="PANTHER" id="PTHR42927">
    <property type="entry name" value="HELICASE SUPERFAMILY 1 AND 2 DOMAIN-CONTAINING PROTEIN"/>
    <property type="match status" value="1"/>
</dbReference>
<gene>
    <name evidence="3" type="ORF">C7S20_18305</name>
</gene>
<evidence type="ECO:0000256" key="1">
    <source>
        <dbReference type="SAM" id="MobiDB-lite"/>
    </source>
</evidence>
<feature type="region of interest" description="Disordered" evidence="1">
    <location>
        <begin position="901"/>
        <end position="925"/>
    </location>
</feature>
<dbReference type="OrthoDB" id="9758243at2"/>
<protein>
    <submittedName>
        <fullName evidence="3">DEAD/DEAH box helicase</fullName>
    </submittedName>
</protein>
<dbReference type="KEGG" id="grs:C7S20_18305"/>
<keyword evidence="4" id="KW-1185">Reference proteome</keyword>
<keyword evidence="3" id="KW-0067">ATP-binding</keyword>
<dbReference type="GO" id="GO:0004386">
    <property type="term" value="F:helicase activity"/>
    <property type="evidence" value="ECO:0007669"/>
    <property type="project" value="UniProtKB-KW"/>
</dbReference>
<organism evidence="3 4">
    <name type="scientific">Christiangramia fulva</name>
    <dbReference type="NCBI Taxonomy" id="2126553"/>
    <lineage>
        <taxon>Bacteria</taxon>
        <taxon>Pseudomonadati</taxon>
        <taxon>Bacteroidota</taxon>
        <taxon>Flavobacteriia</taxon>
        <taxon>Flavobacteriales</taxon>
        <taxon>Flavobacteriaceae</taxon>
        <taxon>Christiangramia</taxon>
    </lineage>
</organism>
<feature type="domain" description="Helicase ATP-binding" evidence="2">
    <location>
        <begin position="310"/>
        <end position="511"/>
    </location>
</feature>
<proteinExistence type="predicted"/>
<dbReference type="InterPro" id="IPR014001">
    <property type="entry name" value="Helicase_ATP-bd"/>
</dbReference>